<protein>
    <submittedName>
        <fullName evidence="1">Uncharacterized protein</fullName>
    </submittedName>
</protein>
<gene>
    <name evidence="1" type="ORF">METZ01_LOCUS371772</name>
</gene>
<evidence type="ECO:0000313" key="1">
    <source>
        <dbReference type="EMBL" id="SVD18918.1"/>
    </source>
</evidence>
<organism evidence="1">
    <name type="scientific">marine metagenome</name>
    <dbReference type="NCBI Taxonomy" id="408172"/>
    <lineage>
        <taxon>unclassified sequences</taxon>
        <taxon>metagenomes</taxon>
        <taxon>ecological metagenomes</taxon>
    </lineage>
</organism>
<dbReference type="AlphaFoldDB" id="A0A382TC39"/>
<name>A0A382TC39_9ZZZZ</name>
<reference evidence="1" key="1">
    <citation type="submission" date="2018-05" db="EMBL/GenBank/DDBJ databases">
        <authorList>
            <person name="Lanie J.A."/>
            <person name="Ng W.-L."/>
            <person name="Kazmierczak K.M."/>
            <person name="Andrzejewski T.M."/>
            <person name="Davidsen T.M."/>
            <person name="Wayne K.J."/>
            <person name="Tettelin H."/>
            <person name="Glass J.I."/>
            <person name="Rusch D."/>
            <person name="Podicherti R."/>
            <person name="Tsui H.-C.T."/>
            <person name="Winkler M.E."/>
        </authorList>
    </citation>
    <scope>NUCLEOTIDE SEQUENCE</scope>
</reference>
<sequence>MAFCADSGECRTLLGKERFSKLLDWLDYSLPGDVDSGEIYFVVAYLERSRQGNNDVLKGWLAKGGMALLVETLGKSQRLDISEAEFHAKELLNELDLRGPQAKG</sequence>
<dbReference type="EMBL" id="UINC01135020">
    <property type="protein sequence ID" value="SVD18918.1"/>
    <property type="molecule type" value="Genomic_DNA"/>
</dbReference>
<accession>A0A382TC39</accession>
<proteinExistence type="predicted"/>